<feature type="chain" id="PRO_5019854007" description="Lipoprotein" evidence="1">
    <location>
        <begin position="26"/>
        <end position="158"/>
    </location>
</feature>
<evidence type="ECO:0000313" key="3">
    <source>
        <dbReference type="Proteomes" id="UP000276282"/>
    </source>
</evidence>
<proteinExistence type="predicted"/>
<protein>
    <recommendedName>
        <fullName evidence="4">Lipoprotein</fullName>
    </recommendedName>
</protein>
<accession>A0A495PRA4</accession>
<dbReference type="OrthoDB" id="794403at2"/>
<keyword evidence="1" id="KW-0732">Signal</keyword>
<organism evidence="2 3">
    <name type="scientific">Gillisia mitskevichiae</name>
    <dbReference type="NCBI Taxonomy" id="270921"/>
    <lineage>
        <taxon>Bacteria</taxon>
        <taxon>Pseudomonadati</taxon>
        <taxon>Bacteroidota</taxon>
        <taxon>Flavobacteriia</taxon>
        <taxon>Flavobacteriales</taxon>
        <taxon>Flavobacteriaceae</taxon>
        <taxon>Gillisia</taxon>
    </lineage>
</organism>
<dbReference type="RefSeq" id="WP_147405632.1">
    <property type="nucleotide sequence ID" value="NZ_RBLG01000002.1"/>
</dbReference>
<dbReference type="AlphaFoldDB" id="A0A495PRA4"/>
<gene>
    <name evidence="2" type="ORF">BC962_1419</name>
</gene>
<evidence type="ECO:0000313" key="2">
    <source>
        <dbReference type="EMBL" id="RKS53171.1"/>
    </source>
</evidence>
<keyword evidence="3" id="KW-1185">Reference proteome</keyword>
<evidence type="ECO:0000256" key="1">
    <source>
        <dbReference type="SAM" id="SignalP"/>
    </source>
</evidence>
<feature type="signal peptide" evidence="1">
    <location>
        <begin position="1"/>
        <end position="25"/>
    </location>
</feature>
<evidence type="ECO:0008006" key="4">
    <source>
        <dbReference type="Google" id="ProtNLM"/>
    </source>
</evidence>
<sequence>MPKFNFNILIIVAICVFTMSCNKTATVEALPDPVVDKTLKKSELEKEIDIKRSYCFRNETAFKDNLENIDILELKLDVIGNSVSGIYNWLPKFKDRREGTITGLIEKNIIKGKYHFTQEGKEQTIPITIKLNEDSVIISDDKKGVGIGAVISRTNCSL</sequence>
<reference evidence="2 3" key="1">
    <citation type="submission" date="2018-10" db="EMBL/GenBank/DDBJ databases">
        <title>Genomic Encyclopedia of Archaeal and Bacterial Type Strains, Phase II (KMG-II): from individual species to whole genera.</title>
        <authorList>
            <person name="Goeker M."/>
        </authorList>
    </citation>
    <scope>NUCLEOTIDE SEQUENCE [LARGE SCALE GENOMIC DNA]</scope>
    <source>
        <strain evidence="2 3">DSM 19839</strain>
    </source>
</reference>
<name>A0A495PRA4_9FLAO</name>
<dbReference type="EMBL" id="RBLG01000002">
    <property type="protein sequence ID" value="RKS53171.1"/>
    <property type="molecule type" value="Genomic_DNA"/>
</dbReference>
<dbReference type="Proteomes" id="UP000276282">
    <property type="component" value="Unassembled WGS sequence"/>
</dbReference>
<dbReference type="PROSITE" id="PS51257">
    <property type="entry name" value="PROKAR_LIPOPROTEIN"/>
    <property type="match status" value="1"/>
</dbReference>
<comment type="caution">
    <text evidence="2">The sequence shown here is derived from an EMBL/GenBank/DDBJ whole genome shotgun (WGS) entry which is preliminary data.</text>
</comment>